<dbReference type="Gene3D" id="3.20.20.190">
    <property type="entry name" value="Phosphatidylinositol (PI) phosphodiesterase"/>
    <property type="match status" value="1"/>
</dbReference>
<accession>A0A399T2F9</accession>
<dbReference type="OrthoDB" id="384721at2"/>
<evidence type="ECO:0000313" key="3">
    <source>
        <dbReference type="Proteomes" id="UP000265926"/>
    </source>
</evidence>
<protein>
    <submittedName>
        <fullName evidence="2">Glycerophosphodiester phosphodiesterase</fullName>
    </submittedName>
</protein>
<evidence type="ECO:0000313" key="2">
    <source>
        <dbReference type="EMBL" id="RIJ50506.1"/>
    </source>
</evidence>
<dbReference type="CDD" id="cd08566">
    <property type="entry name" value="GDPD_AtGDE_like"/>
    <property type="match status" value="1"/>
</dbReference>
<gene>
    <name evidence="2" type="ORF">D1614_00795</name>
</gene>
<dbReference type="InterPro" id="IPR017946">
    <property type="entry name" value="PLC-like_Pdiesterase_TIM-brl"/>
</dbReference>
<dbReference type="GO" id="GO:0005886">
    <property type="term" value="C:plasma membrane"/>
    <property type="evidence" value="ECO:0007669"/>
    <property type="project" value="TreeGrafter"/>
</dbReference>
<dbReference type="RefSeq" id="WP_119435976.1">
    <property type="nucleotide sequence ID" value="NZ_QWGR01000001.1"/>
</dbReference>
<dbReference type="GO" id="GO:0006644">
    <property type="term" value="P:phospholipid metabolic process"/>
    <property type="evidence" value="ECO:0007669"/>
    <property type="project" value="TreeGrafter"/>
</dbReference>
<name>A0A399T2F9_9BACT</name>
<evidence type="ECO:0000259" key="1">
    <source>
        <dbReference type="PROSITE" id="PS51704"/>
    </source>
</evidence>
<dbReference type="EMBL" id="QWGR01000001">
    <property type="protein sequence ID" value="RIJ50506.1"/>
    <property type="molecule type" value="Genomic_DNA"/>
</dbReference>
<dbReference type="GO" id="GO:0070291">
    <property type="term" value="P:N-acylethanolamine metabolic process"/>
    <property type="evidence" value="ECO:0007669"/>
    <property type="project" value="TreeGrafter"/>
</dbReference>
<dbReference type="PROSITE" id="PS51704">
    <property type="entry name" value="GP_PDE"/>
    <property type="match status" value="1"/>
</dbReference>
<reference evidence="2 3" key="1">
    <citation type="submission" date="2018-08" db="EMBL/GenBank/DDBJ databases">
        <title>Pallidiluteibacterium maritimus gen. nov., sp. nov., isolated from coastal sediment.</title>
        <authorList>
            <person name="Zhou L.Y."/>
        </authorList>
    </citation>
    <scope>NUCLEOTIDE SEQUENCE [LARGE SCALE GENOMIC DNA]</scope>
    <source>
        <strain evidence="2 3">XSD2</strain>
    </source>
</reference>
<dbReference type="Proteomes" id="UP000265926">
    <property type="component" value="Unassembled WGS sequence"/>
</dbReference>
<sequence length="300" mass="34354">MKIVDSKAFLSKMFVVSILLLAGCSATERPVKHNYLEFKSAKEIQEFFRYKEGSSIIVSGHRGGREKHFPENSIEGFQNVLEHMPAFFEIDPRLTKDSVIVLMHDVTLDRTTNATGRLADYTWEELQDVRLKDSEGNVTDCRIPTLEEVIVWSKGKTVVNLDKKDVPLEMIAELIEKHRAETHVMLTVHNGEQARFYYDRFPTIMFSAFSRNEKEFEDMMASGVPASNMIAYVGRTIDESNKEIVEKLRAKGIRCMVSYSPTHDKLKTAEERKQAYMESLKANPDIVESDFPTEVFGLLK</sequence>
<organism evidence="2 3">
    <name type="scientific">Maribellus luteus</name>
    <dbReference type="NCBI Taxonomy" id="2305463"/>
    <lineage>
        <taxon>Bacteria</taxon>
        <taxon>Pseudomonadati</taxon>
        <taxon>Bacteroidota</taxon>
        <taxon>Bacteroidia</taxon>
        <taxon>Marinilabiliales</taxon>
        <taxon>Prolixibacteraceae</taxon>
        <taxon>Maribellus</taxon>
    </lineage>
</organism>
<feature type="domain" description="GP-PDE" evidence="1">
    <location>
        <begin position="56"/>
        <end position="299"/>
    </location>
</feature>
<dbReference type="GO" id="GO:0008889">
    <property type="term" value="F:glycerophosphodiester phosphodiesterase activity"/>
    <property type="evidence" value="ECO:0007669"/>
    <property type="project" value="TreeGrafter"/>
</dbReference>
<dbReference type="PROSITE" id="PS51257">
    <property type="entry name" value="PROKAR_LIPOPROTEIN"/>
    <property type="match status" value="1"/>
</dbReference>
<dbReference type="InterPro" id="IPR030395">
    <property type="entry name" value="GP_PDE_dom"/>
</dbReference>
<dbReference type="PANTHER" id="PTHR46320:SF1">
    <property type="entry name" value="GLYCEROPHOSPHODIESTER PHOSPHODIESTERASE 1"/>
    <property type="match status" value="1"/>
</dbReference>
<dbReference type="SUPFAM" id="SSF51695">
    <property type="entry name" value="PLC-like phosphodiesterases"/>
    <property type="match status" value="1"/>
</dbReference>
<dbReference type="PANTHER" id="PTHR46320">
    <property type="entry name" value="GLYCEROPHOSPHODIESTER PHOSPHODIESTERASE 1"/>
    <property type="match status" value="1"/>
</dbReference>
<dbReference type="GO" id="GO:0006580">
    <property type="term" value="P:ethanolamine metabolic process"/>
    <property type="evidence" value="ECO:0007669"/>
    <property type="project" value="TreeGrafter"/>
</dbReference>
<keyword evidence="3" id="KW-1185">Reference proteome</keyword>
<dbReference type="AlphaFoldDB" id="A0A399T2F9"/>
<comment type="caution">
    <text evidence="2">The sequence shown here is derived from an EMBL/GenBank/DDBJ whole genome shotgun (WGS) entry which is preliminary data.</text>
</comment>
<dbReference type="Pfam" id="PF03009">
    <property type="entry name" value="GDPD"/>
    <property type="match status" value="1"/>
</dbReference>
<proteinExistence type="predicted"/>